<accession>A0A3S2NVX7</accession>
<evidence type="ECO:0000256" key="1">
    <source>
        <dbReference type="SAM" id="MobiDB-lite"/>
    </source>
</evidence>
<gene>
    <name evidence="2" type="ORF">OJAV_G00182550</name>
</gene>
<evidence type="ECO:0000313" key="2">
    <source>
        <dbReference type="EMBL" id="RVE60584.1"/>
    </source>
</evidence>
<dbReference type="Proteomes" id="UP000283210">
    <property type="component" value="Chromosome 18"/>
</dbReference>
<organism evidence="2 3">
    <name type="scientific">Oryzias javanicus</name>
    <name type="common">Javanese ricefish</name>
    <name type="synonym">Aplocheilus javanicus</name>
    <dbReference type="NCBI Taxonomy" id="123683"/>
    <lineage>
        <taxon>Eukaryota</taxon>
        <taxon>Metazoa</taxon>
        <taxon>Chordata</taxon>
        <taxon>Craniata</taxon>
        <taxon>Vertebrata</taxon>
        <taxon>Euteleostomi</taxon>
        <taxon>Actinopterygii</taxon>
        <taxon>Neopterygii</taxon>
        <taxon>Teleostei</taxon>
        <taxon>Neoteleostei</taxon>
        <taxon>Acanthomorphata</taxon>
        <taxon>Ovalentaria</taxon>
        <taxon>Atherinomorphae</taxon>
        <taxon>Beloniformes</taxon>
        <taxon>Adrianichthyidae</taxon>
        <taxon>Oryziinae</taxon>
        <taxon>Oryzias</taxon>
    </lineage>
</organism>
<protein>
    <submittedName>
        <fullName evidence="2">Uncharacterized protein</fullName>
    </submittedName>
</protein>
<dbReference type="AlphaFoldDB" id="A0A3S2NVX7"/>
<evidence type="ECO:0000313" key="3">
    <source>
        <dbReference type="Proteomes" id="UP000283210"/>
    </source>
</evidence>
<proteinExistence type="predicted"/>
<sequence>MESLPRVSAHGNAKQLPPKTQMRDTSCQSSSRKRPSVSDPGPIRSDGATANTWRDDGASLPLLPHTNTHWGPASSCCTVSLPSPPTSFHTSSCPPPSSPLSFLFLNRCCLRYYLCYTNQINRRHFFSLSFFCFFRCATRWSNVLRENSVSFFKKTIFFRCVSFLP</sequence>
<reference evidence="2 3" key="1">
    <citation type="submission" date="2018-11" db="EMBL/GenBank/DDBJ databases">
        <authorList>
            <person name="Lopez-Roques C."/>
            <person name="Donnadieu C."/>
            <person name="Bouchez O."/>
            <person name="Klopp C."/>
            <person name="Cabau C."/>
            <person name="Zahm M."/>
        </authorList>
    </citation>
    <scope>NUCLEOTIDE SEQUENCE [LARGE SCALE GENOMIC DNA]</scope>
    <source>
        <strain evidence="2">RS831</strain>
        <tissue evidence="2">Whole body</tissue>
    </source>
</reference>
<keyword evidence="3" id="KW-1185">Reference proteome</keyword>
<reference evidence="2 3" key="2">
    <citation type="submission" date="2019-01" db="EMBL/GenBank/DDBJ databases">
        <title>A chromosome length genome reference of the Java medaka (oryzias javanicus).</title>
        <authorList>
            <person name="Herpin A."/>
            <person name="Takehana Y."/>
            <person name="Naruse K."/>
            <person name="Ansai S."/>
            <person name="Kawaguchi M."/>
        </authorList>
    </citation>
    <scope>NUCLEOTIDE SEQUENCE [LARGE SCALE GENOMIC DNA]</scope>
    <source>
        <strain evidence="2">RS831</strain>
        <tissue evidence="2">Whole body</tissue>
    </source>
</reference>
<name>A0A3S2NVX7_ORYJA</name>
<dbReference type="EMBL" id="CM012454">
    <property type="protein sequence ID" value="RVE60584.1"/>
    <property type="molecule type" value="Genomic_DNA"/>
</dbReference>
<feature type="region of interest" description="Disordered" evidence="1">
    <location>
        <begin position="1"/>
        <end position="52"/>
    </location>
</feature>